<feature type="transmembrane region" description="Helical" evidence="2">
    <location>
        <begin position="186"/>
        <end position="207"/>
    </location>
</feature>
<proteinExistence type="predicted"/>
<dbReference type="EMBL" id="AMZH03012246">
    <property type="protein sequence ID" value="RRT51396.1"/>
    <property type="molecule type" value="Genomic_DNA"/>
</dbReference>
<feature type="non-terminal residue" evidence="3">
    <location>
        <position position="1"/>
    </location>
</feature>
<feature type="region of interest" description="Disordered" evidence="1">
    <location>
        <begin position="261"/>
        <end position="285"/>
    </location>
</feature>
<feature type="compositionally biased region" description="Polar residues" evidence="1">
    <location>
        <begin position="267"/>
        <end position="285"/>
    </location>
</feature>
<name>A0A426YI88_ENSVE</name>
<evidence type="ECO:0000256" key="1">
    <source>
        <dbReference type="SAM" id="MobiDB-lite"/>
    </source>
</evidence>
<reference evidence="3 4" key="1">
    <citation type="journal article" date="2014" name="Agronomy (Basel)">
        <title>A Draft Genome Sequence for Ensete ventricosum, the Drought-Tolerant Tree Against Hunger.</title>
        <authorList>
            <person name="Harrison J."/>
            <person name="Moore K.A."/>
            <person name="Paszkiewicz K."/>
            <person name="Jones T."/>
            <person name="Grant M."/>
            <person name="Ambacheew D."/>
            <person name="Muzemil S."/>
            <person name="Studholme D.J."/>
        </authorList>
    </citation>
    <scope>NUCLEOTIDE SEQUENCE [LARGE SCALE GENOMIC DNA]</scope>
</reference>
<evidence type="ECO:0000256" key="2">
    <source>
        <dbReference type="SAM" id="Phobius"/>
    </source>
</evidence>
<organism evidence="3 4">
    <name type="scientific">Ensete ventricosum</name>
    <name type="common">Abyssinian banana</name>
    <name type="synonym">Musa ensete</name>
    <dbReference type="NCBI Taxonomy" id="4639"/>
    <lineage>
        <taxon>Eukaryota</taxon>
        <taxon>Viridiplantae</taxon>
        <taxon>Streptophyta</taxon>
        <taxon>Embryophyta</taxon>
        <taxon>Tracheophyta</taxon>
        <taxon>Spermatophyta</taxon>
        <taxon>Magnoliopsida</taxon>
        <taxon>Liliopsida</taxon>
        <taxon>Zingiberales</taxon>
        <taxon>Musaceae</taxon>
        <taxon>Ensete</taxon>
    </lineage>
</organism>
<dbReference type="AlphaFoldDB" id="A0A426YI88"/>
<keyword evidence="2" id="KW-0812">Transmembrane</keyword>
<feature type="region of interest" description="Disordered" evidence="1">
    <location>
        <begin position="123"/>
        <end position="147"/>
    </location>
</feature>
<dbReference type="Proteomes" id="UP000287651">
    <property type="component" value="Unassembled WGS sequence"/>
</dbReference>
<protein>
    <submittedName>
        <fullName evidence="3">Uncharacterized protein</fullName>
    </submittedName>
</protein>
<keyword evidence="2" id="KW-0472">Membrane</keyword>
<comment type="caution">
    <text evidence="3">The sequence shown here is derived from an EMBL/GenBank/DDBJ whole genome shotgun (WGS) entry which is preliminary data.</text>
</comment>
<gene>
    <name evidence="3" type="ORF">B296_00046539</name>
</gene>
<evidence type="ECO:0000313" key="4">
    <source>
        <dbReference type="Proteomes" id="UP000287651"/>
    </source>
</evidence>
<evidence type="ECO:0000313" key="3">
    <source>
        <dbReference type="EMBL" id="RRT51396.1"/>
    </source>
</evidence>
<accession>A0A426YI88</accession>
<feature type="transmembrane region" description="Helical" evidence="2">
    <location>
        <begin position="14"/>
        <end position="32"/>
    </location>
</feature>
<keyword evidence="2" id="KW-1133">Transmembrane helix</keyword>
<sequence length="285" mass="30635">SEQEQRCQSGDERIGGPAWCPVAFLTVFFFFIQHRRLVKHASGQGSRVGTVLVTPDGSSWVDVIPASRRSETPAADLRGPRHPWSYSRLIRLACLPRDQSLTMLHQIEGEEFGSQVAKEPTLQRETREGTAICGGGGRLPRPSGERLPSFPSIFRPSSWSSSLAMKSSPAVSLFGAKAADSAIRQWLSPLLFLAVVALSVFLLYRVATPAVSFPPMTSVRVELSPPVAVWRPVAAAEASDPISSSSLPPVQWPVDAAVASDEEPISSAPSVQNIPVRSSTVVSPG</sequence>